<name>A0ABN7QBF6_9BURK</name>
<evidence type="ECO:0000313" key="1">
    <source>
        <dbReference type="EMBL" id="CAG2159730.1"/>
    </source>
</evidence>
<evidence type="ECO:0000313" key="2">
    <source>
        <dbReference type="Proteomes" id="UP000672657"/>
    </source>
</evidence>
<protein>
    <submittedName>
        <fullName evidence="1">Uncharacterized protein</fullName>
    </submittedName>
</protein>
<sequence>MTDHTRNGPDSATRIAQDAMDAIARFLRTATHDARSSDAALDLLDAANALGGRLRRVTQSSSPRRLAAEPRQVEIPAHMQPPAAVSGLPLCRIVPAGDPHGSPAAWVLADDQSGTILEQLANTSPEHSWAAPTGANLNAIVAVMEAHGLLSEMQGKVRRRARQFAHAILALQRQA</sequence>
<comment type="caution">
    <text evidence="1">The sequence shown here is derived from an EMBL/GenBank/DDBJ whole genome shotgun (WGS) entry which is preliminary data.</text>
</comment>
<reference evidence="1 2" key="1">
    <citation type="submission" date="2021-03" db="EMBL/GenBank/DDBJ databases">
        <authorList>
            <person name="Peeters C."/>
        </authorList>
    </citation>
    <scope>NUCLEOTIDE SEQUENCE [LARGE SCALE GENOMIC DNA]</scope>
    <source>
        <strain evidence="1 2">LMG 26411</strain>
    </source>
</reference>
<proteinExistence type="predicted"/>
<accession>A0ABN7QBF6</accession>
<dbReference type="Proteomes" id="UP000672657">
    <property type="component" value="Unassembled WGS sequence"/>
</dbReference>
<keyword evidence="2" id="KW-1185">Reference proteome</keyword>
<dbReference type="EMBL" id="CAJPVI010000064">
    <property type="protein sequence ID" value="CAG2159730.1"/>
    <property type="molecule type" value="Genomic_DNA"/>
</dbReference>
<organism evidence="1 2">
    <name type="scientific">Cupriavidus numazuensis</name>
    <dbReference type="NCBI Taxonomy" id="221992"/>
    <lineage>
        <taxon>Bacteria</taxon>
        <taxon>Pseudomonadati</taxon>
        <taxon>Pseudomonadota</taxon>
        <taxon>Betaproteobacteria</taxon>
        <taxon>Burkholderiales</taxon>
        <taxon>Burkholderiaceae</taxon>
        <taxon>Cupriavidus</taxon>
    </lineage>
</organism>
<dbReference type="RefSeq" id="WP_211957712.1">
    <property type="nucleotide sequence ID" value="NZ_CAJPVI010000064.1"/>
</dbReference>
<gene>
    <name evidence="1" type="ORF">LMG26411_06934</name>
</gene>